<evidence type="ECO:0008006" key="3">
    <source>
        <dbReference type="Google" id="ProtNLM"/>
    </source>
</evidence>
<name>A0A8C2SQF2_COTJA</name>
<dbReference type="SMART" id="SM01211">
    <property type="entry name" value="GATase_5"/>
    <property type="match status" value="1"/>
</dbReference>
<dbReference type="GO" id="GO:0004642">
    <property type="term" value="F:phosphoribosylformylglycinamidine synthase activity"/>
    <property type="evidence" value="ECO:0007669"/>
    <property type="project" value="TreeGrafter"/>
</dbReference>
<reference evidence="1" key="2">
    <citation type="submission" date="2025-09" db="UniProtKB">
        <authorList>
            <consortium name="Ensembl"/>
        </authorList>
    </citation>
    <scope>IDENTIFICATION</scope>
</reference>
<dbReference type="GeneTree" id="ENSGT00390000007600"/>
<dbReference type="PANTHER" id="PTHR10099">
    <property type="entry name" value="PHOSPHORIBOSYLFORMYLGLYCINAMIDINE SYNTHASE"/>
    <property type="match status" value="1"/>
</dbReference>
<organism evidence="1 2">
    <name type="scientific">Coturnix japonica</name>
    <name type="common">Japanese quail</name>
    <name type="synonym">Coturnix coturnix japonica</name>
    <dbReference type="NCBI Taxonomy" id="93934"/>
    <lineage>
        <taxon>Eukaryota</taxon>
        <taxon>Metazoa</taxon>
        <taxon>Chordata</taxon>
        <taxon>Craniata</taxon>
        <taxon>Vertebrata</taxon>
        <taxon>Euteleostomi</taxon>
        <taxon>Archelosauria</taxon>
        <taxon>Archosauria</taxon>
        <taxon>Dinosauria</taxon>
        <taxon>Saurischia</taxon>
        <taxon>Theropoda</taxon>
        <taxon>Coelurosauria</taxon>
        <taxon>Aves</taxon>
        <taxon>Neognathae</taxon>
        <taxon>Galloanserae</taxon>
        <taxon>Galliformes</taxon>
        <taxon>Phasianidae</taxon>
        <taxon>Perdicinae</taxon>
        <taxon>Coturnix</taxon>
    </lineage>
</organism>
<proteinExistence type="predicted"/>
<dbReference type="Proteomes" id="UP000694412">
    <property type="component" value="Unassembled WGS sequence"/>
</dbReference>
<protein>
    <recommendedName>
        <fullName evidence="3">Phosphoribosylformylglycinamidine synthase</fullName>
    </recommendedName>
</protein>
<dbReference type="AlphaFoldDB" id="A0A8C2SQF2"/>
<dbReference type="Gene3D" id="3.40.50.880">
    <property type="match status" value="1"/>
</dbReference>
<reference evidence="1" key="1">
    <citation type="submission" date="2025-08" db="UniProtKB">
        <authorList>
            <consortium name="Ensembl"/>
        </authorList>
    </citation>
    <scope>IDENTIFICATION</scope>
</reference>
<keyword evidence="2" id="KW-1185">Reference proteome</keyword>
<dbReference type="PANTHER" id="PTHR10099:SF1">
    <property type="entry name" value="PHOSPHORIBOSYLFORMYLGLYCINAMIDINE SYNTHASE"/>
    <property type="match status" value="1"/>
</dbReference>
<dbReference type="InterPro" id="IPR029062">
    <property type="entry name" value="Class_I_gatase-like"/>
</dbReference>
<evidence type="ECO:0000313" key="2">
    <source>
        <dbReference type="Proteomes" id="UP000694412"/>
    </source>
</evidence>
<dbReference type="GO" id="GO:0006164">
    <property type="term" value="P:purine nucleotide biosynthetic process"/>
    <property type="evidence" value="ECO:0007669"/>
    <property type="project" value="TreeGrafter"/>
</dbReference>
<sequence length="89" mass="10023">MEAGLTPLLYVDDGGRPTQRYPMNPNGSPGGVAAILSPCGRHLAVMPHPERGVLRWQWGYWPHKWGGRWGAAPWLKMFLNAREWCEGQP</sequence>
<dbReference type="GO" id="GO:0005737">
    <property type="term" value="C:cytoplasm"/>
    <property type="evidence" value="ECO:0007669"/>
    <property type="project" value="TreeGrafter"/>
</dbReference>
<dbReference type="SUPFAM" id="SSF52317">
    <property type="entry name" value="Class I glutamine amidotransferase-like"/>
    <property type="match status" value="1"/>
</dbReference>
<accession>A0A8C2SQF2</accession>
<dbReference type="Ensembl" id="ENSCJPT00005004091.1">
    <property type="protein sequence ID" value="ENSCJPP00005002261.1"/>
    <property type="gene ID" value="ENSCJPG00005002464.1"/>
</dbReference>
<evidence type="ECO:0000313" key="1">
    <source>
        <dbReference type="Ensembl" id="ENSCJPP00005002261.1"/>
    </source>
</evidence>
<dbReference type="Pfam" id="PF13507">
    <property type="entry name" value="GATase_5"/>
    <property type="match status" value="1"/>
</dbReference>